<accession>W0FMA6</accession>
<proteinExistence type="predicted"/>
<organism evidence="1">
    <name type="scientific">uncultured bacterium Contigcl_1738</name>
    <dbReference type="NCBI Taxonomy" id="1393655"/>
    <lineage>
        <taxon>Bacteria</taxon>
        <taxon>environmental samples</taxon>
    </lineage>
</organism>
<dbReference type="AlphaFoldDB" id="W0FMA6"/>
<dbReference type="EMBL" id="KC246863">
    <property type="protein sequence ID" value="AHF26038.1"/>
    <property type="molecule type" value="Genomic_DNA"/>
</dbReference>
<sequence>MNKERCGVTETVEYGLRDAGCAGELIDRYRVLEKDGDTKACLDLLRRHRCELVCALHEAQKPIDVCDWIIRGLEKEL</sequence>
<reference evidence="1" key="1">
    <citation type="journal article" date="2013" name="PLoS ONE">
        <title>Metagenomic insights into the carbohydrate-active enzymes carried by the microorganisms adhering to solid digesta in the rumen of cows.</title>
        <authorList>
            <person name="Wang L."/>
            <person name="Hatem A."/>
            <person name="Catalyurek U.V."/>
            <person name="Morrison M."/>
            <person name="Yu Z."/>
        </authorList>
    </citation>
    <scope>NUCLEOTIDE SEQUENCE</scope>
</reference>
<name>W0FMA6_9BACT</name>
<protein>
    <submittedName>
        <fullName evidence="1">Uncharacterized protein</fullName>
    </submittedName>
</protein>
<evidence type="ECO:0000313" key="1">
    <source>
        <dbReference type="EMBL" id="AHF26038.1"/>
    </source>
</evidence>